<dbReference type="PIRSF" id="PIRSF000390">
    <property type="entry name" value="PLP_StrS"/>
    <property type="match status" value="1"/>
</dbReference>
<dbReference type="InterPro" id="IPR015424">
    <property type="entry name" value="PyrdxlP-dep_Trfase"/>
</dbReference>
<dbReference type="CDD" id="cd00616">
    <property type="entry name" value="AHBA_syn"/>
    <property type="match status" value="1"/>
</dbReference>
<dbReference type="OrthoDB" id="9768668at2"/>
<dbReference type="PANTHER" id="PTHR30244:SF42">
    <property type="entry name" value="UDP-2-ACETAMIDO-2-DEOXY-3-OXO-D-GLUCURONATE AMINOTRANSFERASE"/>
    <property type="match status" value="1"/>
</dbReference>
<dbReference type="SUPFAM" id="SSF53383">
    <property type="entry name" value="PLP-dependent transferases"/>
    <property type="match status" value="1"/>
</dbReference>
<proteinExistence type="inferred from homology"/>
<dbReference type="GO" id="GO:0000271">
    <property type="term" value="P:polysaccharide biosynthetic process"/>
    <property type="evidence" value="ECO:0007669"/>
    <property type="project" value="TreeGrafter"/>
</dbReference>
<dbReference type="EMBL" id="CP027668">
    <property type="protein sequence ID" value="AVO45537.1"/>
    <property type="molecule type" value="Genomic_DNA"/>
</dbReference>
<name>A0A2S0NBX1_9HYPH</name>
<keyword evidence="4" id="KW-0808">Transferase</keyword>
<evidence type="ECO:0000313" key="5">
    <source>
        <dbReference type="Proteomes" id="UP000237889"/>
    </source>
</evidence>
<feature type="active site" description="Proton acceptor" evidence="1">
    <location>
        <position position="199"/>
    </location>
</feature>
<dbReference type="AlphaFoldDB" id="A0A2S0NBX1"/>
<evidence type="ECO:0000256" key="2">
    <source>
        <dbReference type="PIRSR" id="PIRSR000390-2"/>
    </source>
</evidence>
<evidence type="ECO:0000313" key="4">
    <source>
        <dbReference type="EMBL" id="AVO45537.1"/>
    </source>
</evidence>
<gene>
    <name evidence="4" type="ORF">C6569_10930</name>
</gene>
<dbReference type="GO" id="GO:0030170">
    <property type="term" value="F:pyridoxal phosphate binding"/>
    <property type="evidence" value="ECO:0007669"/>
    <property type="project" value="TreeGrafter"/>
</dbReference>
<evidence type="ECO:0000256" key="3">
    <source>
        <dbReference type="RuleBase" id="RU004508"/>
    </source>
</evidence>
<keyword evidence="2 3" id="KW-0663">Pyridoxal phosphate</keyword>
<feature type="modified residue" description="N6-(pyridoxal phosphate)lysine" evidence="2">
    <location>
        <position position="199"/>
    </location>
</feature>
<keyword evidence="4" id="KW-0032">Aminotransferase</keyword>
<dbReference type="Pfam" id="PF01041">
    <property type="entry name" value="DegT_DnrJ_EryC1"/>
    <property type="match status" value="1"/>
</dbReference>
<organism evidence="4 5">
    <name type="scientific">Phreatobacter cathodiphilus</name>
    <dbReference type="NCBI Taxonomy" id="1868589"/>
    <lineage>
        <taxon>Bacteria</taxon>
        <taxon>Pseudomonadati</taxon>
        <taxon>Pseudomonadota</taxon>
        <taxon>Alphaproteobacteria</taxon>
        <taxon>Hyphomicrobiales</taxon>
        <taxon>Phreatobacteraceae</taxon>
        <taxon>Phreatobacter</taxon>
    </lineage>
</organism>
<evidence type="ECO:0000256" key="1">
    <source>
        <dbReference type="PIRSR" id="PIRSR000390-1"/>
    </source>
</evidence>
<reference evidence="4 5" key="1">
    <citation type="submission" date="2018-03" db="EMBL/GenBank/DDBJ databases">
        <title>Genome sequencing of Phreatobacter sp.</title>
        <authorList>
            <person name="Kim S.-J."/>
            <person name="Heo J."/>
            <person name="Kwon S.-W."/>
        </authorList>
    </citation>
    <scope>NUCLEOTIDE SEQUENCE [LARGE SCALE GENOMIC DNA]</scope>
    <source>
        <strain evidence="4 5">S-12</strain>
    </source>
</reference>
<dbReference type="Gene3D" id="3.90.1150.10">
    <property type="entry name" value="Aspartate Aminotransferase, domain 1"/>
    <property type="match status" value="1"/>
</dbReference>
<dbReference type="GO" id="GO:0008483">
    <property type="term" value="F:transaminase activity"/>
    <property type="evidence" value="ECO:0007669"/>
    <property type="project" value="UniProtKB-KW"/>
</dbReference>
<sequence>MTDAAAFAPIPFIDLGAQRRRLGAAVDEAILKVVNHGAYIMGPEVFALEKALTGFCGAKHAVSCSSGTDALALILMAKGVKPGDAVLCPAFTFAATAEVVAWLGASPVFVDVDAQTFNIDRASLVQGLATAKAAGLNPVGVIAVDLFGQAADYDAVEPFCAENGLWLLDDAAQSFGGSYKGRKIGTIGMATATSFFPAKPLGCYGDGGAVFTDDDGLADIIRSLRIHGQNNEDKYDNQRIGMTGRMDTIQAAVLIEKLKIFDDEIAARNVVAARYNEALASLVDVPRVADGLVSVWAQYTIRLRGRDRTAFAAKLKAQGVPTAIYYPRPLHQQTAYRHYPVAGNGLPVSDRLAGDVISLPMHPYLDAALQDRVVESVRAALA</sequence>
<protein>
    <submittedName>
        <fullName evidence="4">Aminotransferase DegT</fullName>
    </submittedName>
</protein>
<keyword evidence="5" id="KW-1185">Reference proteome</keyword>
<dbReference type="RefSeq" id="WP_106748878.1">
    <property type="nucleotide sequence ID" value="NZ_CP027668.1"/>
</dbReference>
<dbReference type="PANTHER" id="PTHR30244">
    <property type="entry name" value="TRANSAMINASE"/>
    <property type="match status" value="1"/>
</dbReference>
<dbReference type="InterPro" id="IPR000653">
    <property type="entry name" value="DegT/StrS_aminotransferase"/>
</dbReference>
<dbReference type="InterPro" id="IPR015421">
    <property type="entry name" value="PyrdxlP-dep_Trfase_major"/>
</dbReference>
<accession>A0A2S0NBX1</accession>
<dbReference type="KEGG" id="phr:C6569_10930"/>
<dbReference type="Gene3D" id="3.40.640.10">
    <property type="entry name" value="Type I PLP-dependent aspartate aminotransferase-like (Major domain)"/>
    <property type="match status" value="1"/>
</dbReference>
<comment type="similarity">
    <text evidence="3">Belongs to the DegT/DnrJ/EryC1 family.</text>
</comment>
<dbReference type="InterPro" id="IPR015422">
    <property type="entry name" value="PyrdxlP-dep_Trfase_small"/>
</dbReference>
<dbReference type="Proteomes" id="UP000237889">
    <property type="component" value="Chromosome"/>
</dbReference>